<organism evidence="2">
    <name type="scientific">uncultured Caudovirales phage</name>
    <dbReference type="NCBI Taxonomy" id="2100421"/>
    <lineage>
        <taxon>Viruses</taxon>
        <taxon>Duplodnaviria</taxon>
        <taxon>Heunggongvirae</taxon>
        <taxon>Uroviricota</taxon>
        <taxon>Caudoviricetes</taxon>
        <taxon>Peduoviridae</taxon>
        <taxon>Maltschvirus</taxon>
        <taxon>Maltschvirus maltsch</taxon>
    </lineage>
</organism>
<proteinExistence type="predicted"/>
<protein>
    <submittedName>
        <fullName evidence="2">Uncharacterized protein</fullName>
    </submittedName>
</protein>
<evidence type="ECO:0000313" key="2">
    <source>
        <dbReference type="EMBL" id="CAB4135108.1"/>
    </source>
</evidence>
<reference evidence="2" key="1">
    <citation type="submission" date="2020-04" db="EMBL/GenBank/DDBJ databases">
        <authorList>
            <person name="Chiriac C."/>
            <person name="Salcher M."/>
            <person name="Ghai R."/>
            <person name="Kavagutti S V."/>
        </authorList>
    </citation>
    <scope>NUCLEOTIDE SEQUENCE</scope>
</reference>
<dbReference type="EMBL" id="LR796243">
    <property type="protein sequence ID" value="CAB4131238.1"/>
    <property type="molecule type" value="Genomic_DNA"/>
</dbReference>
<dbReference type="EMBL" id="LR796293">
    <property type="protein sequence ID" value="CAB4135108.1"/>
    <property type="molecule type" value="Genomic_DNA"/>
</dbReference>
<gene>
    <name evidence="1" type="ORF">UFOVP121_72</name>
    <name evidence="2" type="ORF">UFOVP277_77</name>
</gene>
<name>A0A6J5LKJ3_9CAUD</name>
<accession>A0A6J5LKJ3</accession>
<evidence type="ECO:0000313" key="1">
    <source>
        <dbReference type="EMBL" id="CAB4131238.1"/>
    </source>
</evidence>
<sequence>MTGVNKNSMAEDYHLPICTCCYAVRVEPQRAKASRPTCAACGEKLASKVKRTVVPMHKSNYTMITDASDLKGINNKGGLHR</sequence>